<feature type="region of interest" description="Disordered" evidence="4">
    <location>
        <begin position="482"/>
        <end position="697"/>
    </location>
</feature>
<dbReference type="GO" id="GO:1990604">
    <property type="term" value="C:IRE1-TRAF2-ASK1 complex"/>
    <property type="evidence" value="ECO:0007669"/>
    <property type="project" value="TreeGrafter"/>
</dbReference>
<dbReference type="InterPro" id="IPR011009">
    <property type="entry name" value="Kinase-like_dom_sf"/>
</dbReference>
<evidence type="ECO:0000313" key="8">
    <source>
        <dbReference type="RefSeq" id="XP_022343976.1"/>
    </source>
</evidence>
<sequence>MKSKVKKTSKKCSVCVGHICVHERGETMTEKQQTIPNIAEQTMDMLEKLLKERENNPKEILRLASRNDLFQVGMDPFCLTAAVGHIEGMRRFLEAGKNPNDVCTTDGSTPLMLATQNRHVKAMEILLSYGADTSLQNSDDNNALMLAIKTGDSKVVNTLWPHRSQVDINHRNMDGLSLLHFAVEKRWETCVKVILSCGADVNIQSNSGCTPLMMAALKGDTKVAEVLIAEGADILIEDDFHYTAICHAFDNQENGEEFAKFILCKMPPKDREVYVKNRIERMRSMVEDYEFDEFFTDSIVPVFQYLSLMEPARDILYREKLIPNMLSAIQKFSRHQEVVRNACCVFCSCMYQYNSLIDERFARQFLQARGPEFCLRALKFHTDTGKSDKDFMVCLFYPIVCINECRICQTWIAQNTNKIEPYMMLRDKFDALKWHDEVLKAKGETIWTRFWSEFDHLRRNQRDVKMKELLDEEERERAQIAKKRERKKQKRLREKQKKTERSTEGATAEMQEKEADDDCKMKQSETAKGKDSLDDCKMNSDDGKMDQSERVKNKDSGDNIGIHAHYKQNERPYNELTGVPKSKTDSSWAVEDKDIIANMNKSANSKERGKNKAKSKRTEKGERSPRKIPEKDMDINHVQRPDQEDKTESWTKVKGKKSQQKIDSYNDQKKSAKNAAIKTKPVPNVQRFNNSESRKWSDVLCQRQQEVPYKESSKVFSARVVESVVPIQTDDWKEFPSLRESVSRKWEDGEASDSVRSESTADHWDSDDYLTAMSNEPTEECPAWLHYSVHNPPETATSDVYWMDTSEFEKNVRQPLEESHQVNQRTDLKHPANGCKSGADLLFGLQASATHSDFIADEKLNTLLRDHKCQTQNGNDTLHSKTTKHSVFDIGLSGSLSENGSGLVFLADSDSDPLLMETRTPRTTEKQSTCPWIKTKTSAPTLKDVAFEFMNNTIDSVSKLESSACKGLKSQDRFETSSKLLENSYATGQNEITIRSISKSNLDTELETTLSNRTLQRPIDYDIPHQKTSEIGSDKSLSHLSGTQSAKISGQGSCLGEVDITNTNFPPLMTTLSNNTFETAQEENGTEILGNNASHSKDFICSFDENCRKITLVELEAEMLKQSSNGKQAHSNQPNDCSSEMRRGFDEALKTKVAVIQPIGFERKTPANQAVGKTTQQSRGNSSPQQFSGRESPMRNFIEGLESTGLTMTFDQNTDYHRLRLPSNLDTGKEVTISGNCSLGDTILRNALNIKHEQEDVAFLDDFHNISDKDVSLFPGFHDPDERNPDEARLTLNRHKMEMIQFVQLHNYYRQFNKNSAAIPTNDFQYYASAMGLSKQNVDNIVRGEMSYEAADTENNCSIPNTVEVVSNNSYNIKSSSNITTGVFLRKDHVLESPNHGCGSQRITNNDKNMATSVCDGSPTNDQAETETTIQSHPRDLPNTDVSNWIKNSSRWRSKLEEISRLPDHLRRRIGDIIIPTKSEKYKISYSDEGAVLGFLMDGSEVAVVILDLTSRPVETSFLQTLVSDHFAKFFLVRYKAFVIEGGVCYLAMELHEYTLVEYISLLRLNQGVDPLTVNRLTWQLLKGLTSLHENCAIAHGNIMPSNVLVDTEGRLRLSEYGFTRVAANHIQLMNTKAISEDRNCWTPTEVMTESESYSFKSDVQVAGMMICYIMSGGKHPYGENSLEITVSIQANWPKVSSQQSLEISSLVIDMLAMPPADRPEFTDILKHPYFWADEKKLRFVLIAGSDVLRDMKHGVPTSGAVSGTITMIDILNSAEQDATLSDWTSHVEHPIMKEMRSFRQYKSSLVELVLFVYNCCLHFDKLPAEAREIMEEPTKYFLGKFPGLFLSVYRAIRASARRDKVCYRPFF</sequence>
<dbReference type="GO" id="GO:0006397">
    <property type="term" value="P:mRNA processing"/>
    <property type="evidence" value="ECO:0007669"/>
    <property type="project" value="InterPro"/>
</dbReference>
<proteinExistence type="predicted"/>
<dbReference type="Pfam" id="PF12796">
    <property type="entry name" value="Ank_2"/>
    <property type="match status" value="2"/>
</dbReference>
<feature type="domain" description="Protein kinase" evidence="5">
    <location>
        <begin position="1478"/>
        <end position="1731"/>
    </location>
</feature>
<evidence type="ECO:0000313" key="7">
    <source>
        <dbReference type="Proteomes" id="UP000694844"/>
    </source>
</evidence>
<keyword evidence="1" id="KW-0547">Nucleotide-binding</keyword>
<dbReference type="PROSITE" id="PS50088">
    <property type="entry name" value="ANK_REPEAT"/>
    <property type="match status" value="3"/>
</dbReference>
<evidence type="ECO:0000259" key="5">
    <source>
        <dbReference type="PROSITE" id="PS50011"/>
    </source>
</evidence>
<feature type="compositionally biased region" description="Basic residues" evidence="4">
    <location>
        <begin position="482"/>
        <end position="496"/>
    </location>
</feature>
<dbReference type="InterPro" id="IPR000719">
    <property type="entry name" value="Prot_kinase_dom"/>
</dbReference>
<dbReference type="PROSITE" id="PS51392">
    <property type="entry name" value="KEN"/>
    <property type="match status" value="1"/>
</dbReference>
<dbReference type="Pfam" id="PF00069">
    <property type="entry name" value="Pkinase"/>
    <property type="match status" value="1"/>
</dbReference>
<feature type="repeat" description="ANK" evidence="3">
    <location>
        <begin position="106"/>
        <end position="138"/>
    </location>
</feature>
<dbReference type="SUPFAM" id="SSF56112">
    <property type="entry name" value="Protein kinase-like (PK-like)"/>
    <property type="match status" value="1"/>
</dbReference>
<dbReference type="GeneID" id="111137040"/>
<feature type="compositionally biased region" description="Basic and acidic residues" evidence="4">
    <location>
        <begin position="604"/>
        <end position="651"/>
    </location>
</feature>
<dbReference type="GO" id="GO:0005524">
    <property type="term" value="F:ATP binding"/>
    <property type="evidence" value="ECO:0007669"/>
    <property type="project" value="UniProtKB-KW"/>
</dbReference>
<feature type="repeat" description="ANK" evidence="3">
    <location>
        <begin position="174"/>
        <end position="206"/>
    </location>
</feature>
<gene>
    <name evidence="8" type="primary">LOC111137040</name>
</gene>
<dbReference type="OrthoDB" id="6060579at2759"/>
<dbReference type="GO" id="GO:0036498">
    <property type="term" value="P:IRE1-mediated unfolded protein response"/>
    <property type="evidence" value="ECO:0007669"/>
    <property type="project" value="TreeGrafter"/>
</dbReference>
<reference evidence="8" key="1">
    <citation type="submission" date="2025-08" db="UniProtKB">
        <authorList>
            <consortium name="RefSeq"/>
        </authorList>
    </citation>
    <scope>IDENTIFICATION</scope>
    <source>
        <tissue evidence="8">Whole sample</tissue>
    </source>
</reference>
<dbReference type="RefSeq" id="XP_022343976.1">
    <property type="nucleotide sequence ID" value="XM_022488268.1"/>
</dbReference>
<feature type="compositionally biased region" description="Polar residues" evidence="4">
    <location>
        <begin position="1166"/>
        <end position="1189"/>
    </location>
</feature>
<feature type="repeat" description="ANK" evidence="3">
    <location>
        <begin position="207"/>
        <end position="239"/>
    </location>
</feature>
<dbReference type="Pfam" id="PF06479">
    <property type="entry name" value="Ribonuc_2-5A"/>
    <property type="match status" value="1"/>
</dbReference>
<dbReference type="GO" id="GO:0070059">
    <property type="term" value="P:intrinsic apoptotic signaling pathway in response to endoplasmic reticulum stress"/>
    <property type="evidence" value="ECO:0007669"/>
    <property type="project" value="TreeGrafter"/>
</dbReference>
<dbReference type="SMART" id="SM00248">
    <property type="entry name" value="ANK"/>
    <property type="match status" value="6"/>
</dbReference>
<keyword evidence="2" id="KW-0067">ATP-binding</keyword>
<dbReference type="GO" id="GO:0004521">
    <property type="term" value="F:RNA endonuclease activity"/>
    <property type="evidence" value="ECO:0007669"/>
    <property type="project" value="InterPro"/>
</dbReference>
<dbReference type="InterPro" id="IPR045133">
    <property type="entry name" value="IRE1/2-like"/>
</dbReference>
<dbReference type="SMART" id="SM00220">
    <property type="entry name" value="S_TKc"/>
    <property type="match status" value="1"/>
</dbReference>
<dbReference type="GO" id="GO:0051082">
    <property type="term" value="F:unfolded protein binding"/>
    <property type="evidence" value="ECO:0007669"/>
    <property type="project" value="TreeGrafter"/>
</dbReference>
<evidence type="ECO:0000259" key="6">
    <source>
        <dbReference type="PROSITE" id="PS51392"/>
    </source>
</evidence>
<dbReference type="Gene3D" id="1.10.510.10">
    <property type="entry name" value="Transferase(Phosphotransferase) domain 1"/>
    <property type="match status" value="1"/>
</dbReference>
<evidence type="ECO:0000256" key="3">
    <source>
        <dbReference type="PROSITE-ProRule" id="PRU00023"/>
    </source>
</evidence>
<feature type="region of interest" description="Disordered" evidence="4">
    <location>
        <begin position="743"/>
        <end position="762"/>
    </location>
</feature>
<dbReference type="InterPro" id="IPR038357">
    <property type="entry name" value="KEN_sf"/>
</dbReference>
<name>A0A8B8EVH3_CRAVI</name>
<protein>
    <submittedName>
        <fullName evidence="8">Uncharacterized protein LOC111137040</fullName>
    </submittedName>
</protein>
<evidence type="ECO:0000256" key="2">
    <source>
        <dbReference type="ARBA" id="ARBA00022840"/>
    </source>
</evidence>
<dbReference type="PANTHER" id="PTHR13954:SF28">
    <property type="match status" value="1"/>
</dbReference>
<keyword evidence="7" id="KW-1185">Reference proteome</keyword>
<dbReference type="Gene3D" id="1.20.1440.180">
    <property type="entry name" value="KEN domain"/>
    <property type="match status" value="1"/>
</dbReference>
<dbReference type="PROSITE" id="PS50297">
    <property type="entry name" value="ANK_REP_REGION"/>
    <property type="match status" value="3"/>
</dbReference>
<feature type="compositionally biased region" description="Polar residues" evidence="4">
    <location>
        <begin position="1418"/>
        <end position="1432"/>
    </location>
</feature>
<dbReference type="PANTHER" id="PTHR13954">
    <property type="entry name" value="IRE1-RELATED"/>
    <property type="match status" value="1"/>
</dbReference>
<dbReference type="SUPFAM" id="SSF48403">
    <property type="entry name" value="Ankyrin repeat"/>
    <property type="match status" value="1"/>
</dbReference>
<feature type="region of interest" description="Disordered" evidence="4">
    <location>
        <begin position="1416"/>
        <end position="1440"/>
    </location>
</feature>
<feature type="domain" description="KEN" evidence="6">
    <location>
        <begin position="1734"/>
        <end position="1868"/>
    </location>
</feature>
<feature type="compositionally biased region" description="Basic and acidic residues" evidence="4">
    <location>
        <begin position="510"/>
        <end position="557"/>
    </location>
</feature>
<dbReference type="Proteomes" id="UP000694844">
    <property type="component" value="Chromosome 5"/>
</dbReference>
<dbReference type="InterPro" id="IPR036770">
    <property type="entry name" value="Ankyrin_rpt-contain_sf"/>
</dbReference>
<organism evidence="7 8">
    <name type="scientific">Crassostrea virginica</name>
    <name type="common">Eastern oyster</name>
    <dbReference type="NCBI Taxonomy" id="6565"/>
    <lineage>
        <taxon>Eukaryota</taxon>
        <taxon>Metazoa</taxon>
        <taxon>Spiralia</taxon>
        <taxon>Lophotrochozoa</taxon>
        <taxon>Mollusca</taxon>
        <taxon>Bivalvia</taxon>
        <taxon>Autobranchia</taxon>
        <taxon>Pteriomorphia</taxon>
        <taxon>Ostreida</taxon>
        <taxon>Ostreoidea</taxon>
        <taxon>Ostreidae</taxon>
        <taxon>Crassostrea</taxon>
    </lineage>
</organism>
<evidence type="ECO:0000256" key="1">
    <source>
        <dbReference type="ARBA" id="ARBA00022741"/>
    </source>
</evidence>
<dbReference type="InterPro" id="IPR002110">
    <property type="entry name" value="Ankyrin_rpt"/>
</dbReference>
<dbReference type="GO" id="GO:0004674">
    <property type="term" value="F:protein serine/threonine kinase activity"/>
    <property type="evidence" value="ECO:0007669"/>
    <property type="project" value="InterPro"/>
</dbReference>
<accession>A0A8B8EVH3</accession>
<keyword evidence="3" id="KW-0040">ANK repeat</keyword>
<evidence type="ECO:0000256" key="4">
    <source>
        <dbReference type="SAM" id="MobiDB-lite"/>
    </source>
</evidence>
<dbReference type="Gene3D" id="1.25.40.20">
    <property type="entry name" value="Ankyrin repeat-containing domain"/>
    <property type="match status" value="2"/>
</dbReference>
<feature type="region of interest" description="Disordered" evidence="4">
    <location>
        <begin position="1165"/>
        <end position="1193"/>
    </location>
</feature>
<dbReference type="InterPro" id="IPR010513">
    <property type="entry name" value="KEN_dom"/>
</dbReference>
<dbReference type="KEGG" id="cvn:111137040"/>
<dbReference type="PROSITE" id="PS50011">
    <property type="entry name" value="PROTEIN_KINASE_DOM"/>
    <property type="match status" value="1"/>
</dbReference>